<gene>
    <name evidence="1" type="ORF">BSU04_30030</name>
</gene>
<name>A0A226WUQ9_CABSO</name>
<proteinExistence type="predicted"/>
<evidence type="ECO:0000313" key="2">
    <source>
        <dbReference type="Proteomes" id="UP000214720"/>
    </source>
</evidence>
<dbReference type="EMBL" id="MTHB01000203">
    <property type="protein sequence ID" value="OXC74833.1"/>
    <property type="molecule type" value="Genomic_DNA"/>
</dbReference>
<dbReference type="Proteomes" id="UP000214720">
    <property type="component" value="Unassembled WGS sequence"/>
</dbReference>
<evidence type="ECO:0000313" key="1">
    <source>
        <dbReference type="EMBL" id="OXC74833.1"/>
    </source>
</evidence>
<organism evidence="1 2">
    <name type="scientific">Caballeronia sordidicola</name>
    <name type="common">Burkholderia sordidicola</name>
    <dbReference type="NCBI Taxonomy" id="196367"/>
    <lineage>
        <taxon>Bacteria</taxon>
        <taxon>Pseudomonadati</taxon>
        <taxon>Pseudomonadota</taxon>
        <taxon>Betaproteobacteria</taxon>
        <taxon>Burkholderiales</taxon>
        <taxon>Burkholderiaceae</taxon>
        <taxon>Caballeronia</taxon>
    </lineage>
</organism>
<reference evidence="2" key="1">
    <citation type="submission" date="2017-01" db="EMBL/GenBank/DDBJ databases">
        <title>Genome Analysis of Deinococcus marmoris KOPRI26562.</title>
        <authorList>
            <person name="Kim J.H."/>
            <person name="Oh H.-M."/>
        </authorList>
    </citation>
    <scope>NUCLEOTIDE SEQUENCE [LARGE SCALE GENOMIC DNA]</scope>
    <source>
        <strain evidence="2">PAMC 26633</strain>
    </source>
</reference>
<comment type="caution">
    <text evidence="1">The sequence shown here is derived from an EMBL/GenBank/DDBJ whole genome shotgun (WGS) entry which is preliminary data.</text>
</comment>
<accession>A0A226WUQ9</accession>
<dbReference type="AlphaFoldDB" id="A0A226WUQ9"/>
<sequence>MLGQGTKFEFFLRPQVFWPDMGCSNRVRTRSPKHEIFTTRM</sequence>
<protein>
    <submittedName>
        <fullName evidence="1">Uncharacterized protein</fullName>
    </submittedName>
</protein>